<dbReference type="Pfam" id="PF03936">
    <property type="entry name" value="Terpene_synth_C"/>
    <property type="match status" value="1"/>
</dbReference>
<dbReference type="InterPro" id="IPR050148">
    <property type="entry name" value="Terpene_synthase-like"/>
</dbReference>
<protein>
    <submittedName>
        <fullName evidence="9">Uncharacterized protein</fullName>
    </submittedName>
</protein>
<sequence>MALQVLSSPFLVSTTLLSPFHSSKNSITICTIKSTRSVANAITVDDHMIARRSANYLQSVWDYDFVQSLTSDYNEEKYVMQADKLKDNVKCLINEVTDPLAKLELIDAIQRLGLKYLFETEIKNALRIVYKESNISWLSDDLYAIALRFRLLRQHGYNVPQGVFERFRDETGNFKTSLFEDVEGLLNLYEASFFGLEAENIIDQAKVFTTTHLKAIIGDIPPSLARKVGQALNMPLHWRMARVEARWFIDTYEQDQNMNPTLLQLAKLEYNIVQAVHQKEVSKLASWWVDMGLNKISFARDRLVEHYFWCNGIVFESQYGPFRQMATKIICLITTIDDVYDLYGSLEEIELFTDFVDRWDINEIDKLPRNIKTCLLAMYNTSNEIGYWTLKERDFNIIPYLSKAWADLCKAYFKEARWYHSGYRPTLEEYLDNAVVSIAAPLMLICSYFLTTDKITKEVLDDIDKLPSIMRCSSMLLRLTDDLGTSSDELARGDNPKAIQCYMNDTGASEEVAREYINSLVHETWKALNGEMLKSYPFSEPFISANANLGRTAQCFYQHGDGHGVPVPWTKDRLISLLVEPIPLN</sequence>
<dbReference type="InterPro" id="IPR044814">
    <property type="entry name" value="Terpene_cyclase_plant_C1"/>
</dbReference>
<keyword evidence="6" id="KW-0456">Lyase</keyword>
<dbReference type="SUPFAM" id="SSF48239">
    <property type="entry name" value="Terpenoid cyclases/Protein prenyltransferases"/>
    <property type="match status" value="1"/>
</dbReference>
<feature type="domain" description="Terpene synthase metal-binding" evidence="8">
    <location>
        <begin position="290"/>
        <end position="526"/>
    </location>
</feature>
<feature type="domain" description="Terpene synthase N-terminal" evidence="7">
    <location>
        <begin position="60"/>
        <end position="232"/>
    </location>
</feature>
<keyword evidence="3" id="KW-0479">Metal-binding</keyword>
<keyword evidence="10" id="KW-1185">Reference proteome</keyword>
<comment type="cofactor">
    <cofactor evidence="2">
        <name>Mg(2+)</name>
        <dbReference type="ChEBI" id="CHEBI:18420"/>
    </cofactor>
</comment>
<dbReference type="GO" id="GO:0046872">
    <property type="term" value="F:metal ion binding"/>
    <property type="evidence" value="ECO:0007669"/>
    <property type="project" value="UniProtKB-KW"/>
</dbReference>
<evidence type="ECO:0000256" key="3">
    <source>
        <dbReference type="ARBA" id="ARBA00022723"/>
    </source>
</evidence>
<dbReference type="InterPro" id="IPR008930">
    <property type="entry name" value="Terpenoid_cyclase/PrenylTrfase"/>
</dbReference>
<name>A0ABC8V064_9AQUA</name>
<dbReference type="AlphaFoldDB" id="A0ABC8V064"/>
<dbReference type="PANTHER" id="PTHR31225:SF245">
    <property type="entry name" value="(-)-ALPHA-TERPINEOL SYNTHASE-LIKE"/>
    <property type="match status" value="1"/>
</dbReference>
<dbReference type="InterPro" id="IPR001906">
    <property type="entry name" value="Terpene_synth_N"/>
</dbReference>
<accession>A0ABC8V064</accession>
<dbReference type="GO" id="GO:0016838">
    <property type="term" value="F:carbon-oxygen lyase activity, acting on phosphates"/>
    <property type="evidence" value="ECO:0007669"/>
    <property type="project" value="UniProtKB-ARBA"/>
</dbReference>
<dbReference type="Proteomes" id="UP001642360">
    <property type="component" value="Unassembled WGS sequence"/>
</dbReference>
<dbReference type="FunFam" id="1.10.600.10:FF:000007">
    <property type="entry name" value="Isoprene synthase, chloroplastic"/>
    <property type="match status" value="1"/>
</dbReference>
<evidence type="ECO:0000256" key="4">
    <source>
        <dbReference type="ARBA" id="ARBA00022842"/>
    </source>
</evidence>
<dbReference type="InterPro" id="IPR005630">
    <property type="entry name" value="Terpene_synthase_metal-bd"/>
</dbReference>
<reference evidence="9 10" key="1">
    <citation type="submission" date="2024-02" db="EMBL/GenBank/DDBJ databases">
        <authorList>
            <person name="Vignale AGUSTIN F."/>
            <person name="Sosa J E."/>
            <person name="Modenutti C."/>
        </authorList>
    </citation>
    <scope>NUCLEOTIDE SEQUENCE [LARGE SCALE GENOMIC DNA]</scope>
</reference>
<dbReference type="SFLD" id="SFLDG01019">
    <property type="entry name" value="Terpene_Cyclase_Like_1_C_Termi"/>
    <property type="match status" value="1"/>
</dbReference>
<evidence type="ECO:0000256" key="5">
    <source>
        <dbReference type="ARBA" id="ARBA00023211"/>
    </source>
</evidence>
<keyword evidence="5" id="KW-0464">Manganese</keyword>
<gene>
    <name evidence="9" type="ORF">ILEXP_LOCUS57228</name>
</gene>
<dbReference type="FunFam" id="1.50.10.130:FF:000001">
    <property type="entry name" value="Isoprene synthase, chloroplastic"/>
    <property type="match status" value="1"/>
</dbReference>
<dbReference type="CDD" id="cd00684">
    <property type="entry name" value="Terpene_cyclase_plant_C1"/>
    <property type="match status" value="1"/>
</dbReference>
<evidence type="ECO:0000313" key="10">
    <source>
        <dbReference type="Proteomes" id="UP001642360"/>
    </source>
</evidence>
<dbReference type="Gene3D" id="1.10.600.10">
    <property type="entry name" value="Farnesyl Diphosphate Synthase"/>
    <property type="match status" value="1"/>
</dbReference>
<keyword evidence="4" id="KW-0460">Magnesium</keyword>
<evidence type="ECO:0000313" key="9">
    <source>
        <dbReference type="EMBL" id="CAK9186731.1"/>
    </source>
</evidence>
<dbReference type="SUPFAM" id="SSF48576">
    <property type="entry name" value="Terpenoid synthases"/>
    <property type="match status" value="1"/>
</dbReference>
<proteinExistence type="predicted"/>
<dbReference type="InterPro" id="IPR034741">
    <property type="entry name" value="Terpene_cyclase-like_1_C"/>
</dbReference>
<evidence type="ECO:0000256" key="2">
    <source>
        <dbReference type="ARBA" id="ARBA00001946"/>
    </source>
</evidence>
<dbReference type="PANTHER" id="PTHR31225">
    <property type="entry name" value="OS04G0344100 PROTEIN-RELATED"/>
    <property type="match status" value="1"/>
</dbReference>
<evidence type="ECO:0000259" key="8">
    <source>
        <dbReference type="Pfam" id="PF03936"/>
    </source>
</evidence>
<dbReference type="SFLD" id="SFLDS00005">
    <property type="entry name" value="Isoprenoid_Synthase_Type_I"/>
    <property type="match status" value="1"/>
</dbReference>
<evidence type="ECO:0000256" key="6">
    <source>
        <dbReference type="ARBA" id="ARBA00023239"/>
    </source>
</evidence>
<dbReference type="InterPro" id="IPR008949">
    <property type="entry name" value="Isoprenoid_synthase_dom_sf"/>
</dbReference>
<organism evidence="9 10">
    <name type="scientific">Ilex paraguariensis</name>
    <name type="common">yerba mate</name>
    <dbReference type="NCBI Taxonomy" id="185542"/>
    <lineage>
        <taxon>Eukaryota</taxon>
        <taxon>Viridiplantae</taxon>
        <taxon>Streptophyta</taxon>
        <taxon>Embryophyta</taxon>
        <taxon>Tracheophyta</taxon>
        <taxon>Spermatophyta</taxon>
        <taxon>Magnoliopsida</taxon>
        <taxon>eudicotyledons</taxon>
        <taxon>Gunneridae</taxon>
        <taxon>Pentapetalae</taxon>
        <taxon>asterids</taxon>
        <taxon>campanulids</taxon>
        <taxon>Aquifoliales</taxon>
        <taxon>Aquifoliaceae</taxon>
        <taxon>Ilex</taxon>
    </lineage>
</organism>
<comment type="cofactor">
    <cofactor evidence="1">
        <name>Mn(2+)</name>
        <dbReference type="ChEBI" id="CHEBI:29035"/>
    </cofactor>
</comment>
<evidence type="ECO:0000259" key="7">
    <source>
        <dbReference type="Pfam" id="PF01397"/>
    </source>
</evidence>
<dbReference type="InterPro" id="IPR036965">
    <property type="entry name" value="Terpene_synth_N_sf"/>
</dbReference>
<dbReference type="Pfam" id="PF01397">
    <property type="entry name" value="Terpene_synth"/>
    <property type="match status" value="1"/>
</dbReference>
<dbReference type="Gene3D" id="1.50.10.130">
    <property type="entry name" value="Terpene synthase, N-terminal domain"/>
    <property type="match status" value="1"/>
</dbReference>
<dbReference type="EMBL" id="CAUOFW020009680">
    <property type="protein sequence ID" value="CAK9186731.1"/>
    <property type="molecule type" value="Genomic_DNA"/>
</dbReference>
<evidence type="ECO:0000256" key="1">
    <source>
        <dbReference type="ARBA" id="ARBA00001936"/>
    </source>
</evidence>
<comment type="caution">
    <text evidence="9">The sequence shown here is derived from an EMBL/GenBank/DDBJ whole genome shotgun (WGS) entry which is preliminary data.</text>
</comment>